<reference evidence="2" key="2">
    <citation type="submission" date="2020-09" db="EMBL/GenBank/DDBJ databases">
        <authorList>
            <person name="Sun Q."/>
            <person name="Ohkuma M."/>
        </authorList>
    </citation>
    <scope>NUCLEOTIDE SEQUENCE</scope>
    <source>
        <strain evidence="2">JCM 14359</strain>
    </source>
</reference>
<comment type="caution">
    <text evidence="2">The sequence shown here is derived from an EMBL/GenBank/DDBJ whole genome shotgun (WGS) entry which is preliminary data.</text>
</comment>
<proteinExistence type="predicted"/>
<dbReference type="SUPFAM" id="SSF52980">
    <property type="entry name" value="Restriction endonuclease-like"/>
    <property type="match status" value="1"/>
</dbReference>
<dbReference type="PANTHER" id="PTHR30015:SF7">
    <property type="entry name" value="TYPE IV METHYL-DIRECTED RESTRICTION ENZYME ECOKMRR"/>
    <property type="match status" value="1"/>
</dbReference>
<evidence type="ECO:0000313" key="3">
    <source>
        <dbReference type="Proteomes" id="UP000653099"/>
    </source>
</evidence>
<gene>
    <name evidence="2" type="ORF">GCM10008995_08440</name>
</gene>
<name>A0A830ELK4_9EURY</name>
<dbReference type="GO" id="GO:0015666">
    <property type="term" value="F:restriction endodeoxyribonuclease activity"/>
    <property type="evidence" value="ECO:0007669"/>
    <property type="project" value="TreeGrafter"/>
</dbReference>
<organism evidence="2 3">
    <name type="scientific">Halobellus salinus</name>
    <dbReference type="NCBI Taxonomy" id="931585"/>
    <lineage>
        <taxon>Archaea</taxon>
        <taxon>Methanobacteriati</taxon>
        <taxon>Methanobacteriota</taxon>
        <taxon>Stenosarchaea group</taxon>
        <taxon>Halobacteria</taxon>
        <taxon>Halobacteriales</taxon>
        <taxon>Haloferacaceae</taxon>
        <taxon>Halobellus</taxon>
    </lineage>
</organism>
<dbReference type="InterPro" id="IPR052906">
    <property type="entry name" value="Type_IV_Methyl-Rstrct_Enzyme"/>
</dbReference>
<dbReference type="Gene3D" id="3.40.1350.10">
    <property type="match status" value="1"/>
</dbReference>
<dbReference type="PANTHER" id="PTHR30015">
    <property type="entry name" value="MRR RESTRICTION SYSTEM PROTEIN"/>
    <property type="match status" value="1"/>
</dbReference>
<keyword evidence="3" id="KW-1185">Reference proteome</keyword>
<dbReference type="InterPro" id="IPR011856">
    <property type="entry name" value="tRNA_endonuc-like_dom_sf"/>
</dbReference>
<evidence type="ECO:0000313" key="2">
    <source>
        <dbReference type="EMBL" id="GGJ00882.1"/>
    </source>
</evidence>
<dbReference type="GO" id="GO:0003677">
    <property type="term" value="F:DNA binding"/>
    <property type="evidence" value="ECO:0007669"/>
    <property type="project" value="InterPro"/>
</dbReference>
<dbReference type="InterPro" id="IPR011335">
    <property type="entry name" value="Restrct_endonuc-II-like"/>
</dbReference>
<protein>
    <recommendedName>
        <fullName evidence="1">Restriction endonuclease type IV Mrr domain-containing protein</fullName>
    </recommendedName>
</protein>
<evidence type="ECO:0000259" key="1">
    <source>
        <dbReference type="Pfam" id="PF04471"/>
    </source>
</evidence>
<dbReference type="RefSeq" id="WP_188786138.1">
    <property type="nucleotide sequence ID" value="NZ_BMOC01000003.1"/>
</dbReference>
<reference evidence="2" key="1">
    <citation type="journal article" date="2014" name="Int. J. Syst. Evol. Microbiol.">
        <title>Complete genome sequence of Corynebacterium casei LMG S-19264T (=DSM 44701T), isolated from a smear-ripened cheese.</title>
        <authorList>
            <consortium name="US DOE Joint Genome Institute (JGI-PGF)"/>
            <person name="Walter F."/>
            <person name="Albersmeier A."/>
            <person name="Kalinowski J."/>
            <person name="Ruckert C."/>
        </authorList>
    </citation>
    <scope>NUCLEOTIDE SEQUENCE</scope>
    <source>
        <strain evidence="2">JCM 14359</strain>
    </source>
</reference>
<sequence>MGGASREGIHRRTVLIHSTVAGPQAHAIVTFFSDIAQADPAERPTDLKSLKEIVERGARIAAFLDRVDHDHPSVAVTEWQDAPVMAVNDTFPNVLGPIDRRTEAMGEKTWERSDLLVYDWEAFESLVGSLYADEGYDVGVTIATNDGGADVWARSPTETVAIRVKQNSQGNTVGRRVLQQLASTIAKGSADRVAVVTSADLTDTATEYATEFWPEMELVNGNDLVRRLSASDLPPP</sequence>
<dbReference type="Pfam" id="PF04471">
    <property type="entry name" value="Mrr_cat"/>
    <property type="match status" value="1"/>
</dbReference>
<dbReference type="EMBL" id="BMOC01000003">
    <property type="protein sequence ID" value="GGJ00882.1"/>
    <property type="molecule type" value="Genomic_DNA"/>
</dbReference>
<dbReference type="InterPro" id="IPR007560">
    <property type="entry name" value="Restrct_endonuc_IV_Mrr"/>
</dbReference>
<dbReference type="Proteomes" id="UP000653099">
    <property type="component" value="Unassembled WGS sequence"/>
</dbReference>
<feature type="domain" description="Restriction endonuclease type IV Mrr" evidence="1">
    <location>
        <begin position="119"/>
        <end position="227"/>
    </location>
</feature>
<accession>A0A830ELK4</accession>
<dbReference type="AlphaFoldDB" id="A0A830ELK4"/>
<dbReference type="OrthoDB" id="141004at2157"/>
<dbReference type="GO" id="GO:0009307">
    <property type="term" value="P:DNA restriction-modification system"/>
    <property type="evidence" value="ECO:0007669"/>
    <property type="project" value="InterPro"/>
</dbReference>